<evidence type="ECO:0000313" key="1">
    <source>
        <dbReference type="EMBL" id="KIO17829.1"/>
    </source>
</evidence>
<name>A0A0C3Q4N5_9AGAM</name>
<reference evidence="2" key="2">
    <citation type="submission" date="2015-01" db="EMBL/GenBank/DDBJ databases">
        <title>Evolutionary Origins and Diversification of the Mycorrhizal Mutualists.</title>
        <authorList>
            <consortium name="DOE Joint Genome Institute"/>
            <consortium name="Mycorrhizal Genomics Consortium"/>
            <person name="Kohler A."/>
            <person name="Kuo A."/>
            <person name="Nagy L.G."/>
            <person name="Floudas D."/>
            <person name="Copeland A."/>
            <person name="Barry K.W."/>
            <person name="Cichocki N."/>
            <person name="Veneault-Fourrey C."/>
            <person name="LaButti K."/>
            <person name="Lindquist E.A."/>
            <person name="Lipzen A."/>
            <person name="Lundell T."/>
            <person name="Morin E."/>
            <person name="Murat C."/>
            <person name="Riley R."/>
            <person name="Ohm R."/>
            <person name="Sun H."/>
            <person name="Tunlid A."/>
            <person name="Henrissat B."/>
            <person name="Grigoriev I.V."/>
            <person name="Hibbett D.S."/>
            <person name="Martin F."/>
        </authorList>
    </citation>
    <scope>NUCLEOTIDE SEQUENCE [LARGE SCALE GENOMIC DNA]</scope>
    <source>
        <strain evidence="2">MUT 4182</strain>
    </source>
</reference>
<gene>
    <name evidence="1" type="ORF">M407DRAFT_165298</name>
</gene>
<sequence>MLFRPKIWHNHVLDLNGSPRLQRGSQLVIRAASHTRRSGYISPAALLSLDRSARRSAYRSHQCHDLAHTEQQPNPLG</sequence>
<keyword evidence="2" id="KW-1185">Reference proteome</keyword>
<accession>A0A0C3Q4N5</accession>
<dbReference type="EMBL" id="KN823339">
    <property type="protein sequence ID" value="KIO17829.1"/>
    <property type="molecule type" value="Genomic_DNA"/>
</dbReference>
<dbReference type="HOGENOM" id="CLU_2639922_0_0_1"/>
<reference evidence="1 2" key="1">
    <citation type="submission" date="2014-04" db="EMBL/GenBank/DDBJ databases">
        <authorList>
            <consortium name="DOE Joint Genome Institute"/>
            <person name="Kuo A."/>
            <person name="Girlanda M."/>
            <person name="Perotto S."/>
            <person name="Kohler A."/>
            <person name="Nagy L.G."/>
            <person name="Floudas D."/>
            <person name="Copeland A."/>
            <person name="Barry K.W."/>
            <person name="Cichocki N."/>
            <person name="Veneault-Fourrey C."/>
            <person name="LaButti K."/>
            <person name="Lindquist E.A."/>
            <person name="Lipzen A."/>
            <person name="Lundell T."/>
            <person name="Morin E."/>
            <person name="Murat C."/>
            <person name="Sun H."/>
            <person name="Tunlid A."/>
            <person name="Henrissat B."/>
            <person name="Grigoriev I.V."/>
            <person name="Hibbett D.S."/>
            <person name="Martin F."/>
            <person name="Nordberg H.P."/>
            <person name="Cantor M.N."/>
            <person name="Hua S.X."/>
        </authorList>
    </citation>
    <scope>NUCLEOTIDE SEQUENCE [LARGE SCALE GENOMIC DNA]</scope>
    <source>
        <strain evidence="1 2">MUT 4182</strain>
    </source>
</reference>
<dbReference type="Proteomes" id="UP000054248">
    <property type="component" value="Unassembled WGS sequence"/>
</dbReference>
<evidence type="ECO:0000313" key="2">
    <source>
        <dbReference type="Proteomes" id="UP000054248"/>
    </source>
</evidence>
<protein>
    <submittedName>
        <fullName evidence="1">Uncharacterized protein</fullName>
    </submittedName>
</protein>
<proteinExistence type="predicted"/>
<dbReference type="AlphaFoldDB" id="A0A0C3Q4N5"/>
<organism evidence="1 2">
    <name type="scientific">Tulasnella calospora MUT 4182</name>
    <dbReference type="NCBI Taxonomy" id="1051891"/>
    <lineage>
        <taxon>Eukaryota</taxon>
        <taxon>Fungi</taxon>
        <taxon>Dikarya</taxon>
        <taxon>Basidiomycota</taxon>
        <taxon>Agaricomycotina</taxon>
        <taxon>Agaricomycetes</taxon>
        <taxon>Cantharellales</taxon>
        <taxon>Tulasnellaceae</taxon>
        <taxon>Tulasnella</taxon>
    </lineage>
</organism>